<name>A0A4Z2C9H1_9TELE</name>
<dbReference type="EMBL" id="SWLE01000004">
    <property type="protein sequence ID" value="TNN00862.1"/>
    <property type="molecule type" value="Genomic_DNA"/>
</dbReference>
<keyword evidence="3" id="KW-1185">Reference proteome</keyword>
<sequence>MDHILALVLALLPLSLCVALPGALDAMDVEKMKSKVTWKAQGLVARIDKHFPDRGLRFDTDKVEGSTSVVASLESYNNLISDRFGGVSQIKTEISSLAGYLNHWREGNCQEQQPKVWPRRNIFNHTVSLEALMRVREFLKLLQKNVDLLERC</sequence>
<keyword evidence="1" id="KW-0732">Signal</keyword>
<organism evidence="2 3">
    <name type="scientific">Takifugu bimaculatus</name>
    <dbReference type="NCBI Taxonomy" id="433685"/>
    <lineage>
        <taxon>Eukaryota</taxon>
        <taxon>Metazoa</taxon>
        <taxon>Chordata</taxon>
        <taxon>Craniata</taxon>
        <taxon>Vertebrata</taxon>
        <taxon>Euteleostomi</taxon>
        <taxon>Actinopterygii</taxon>
        <taxon>Neopterygii</taxon>
        <taxon>Teleostei</taxon>
        <taxon>Neoteleostei</taxon>
        <taxon>Acanthomorphata</taxon>
        <taxon>Eupercaria</taxon>
        <taxon>Tetraodontiformes</taxon>
        <taxon>Tetradontoidea</taxon>
        <taxon>Tetraodontidae</taxon>
        <taxon>Takifugu</taxon>
    </lineage>
</organism>
<feature type="chain" id="PRO_5021245426" description="Leptin" evidence="1">
    <location>
        <begin position="20"/>
        <end position="152"/>
    </location>
</feature>
<dbReference type="InterPro" id="IPR009079">
    <property type="entry name" value="4_helix_cytokine-like_core"/>
</dbReference>
<gene>
    <name evidence="2" type="ORF">fugu_012108</name>
</gene>
<proteinExistence type="predicted"/>
<reference evidence="2 3" key="1">
    <citation type="submission" date="2019-04" db="EMBL/GenBank/DDBJ databases">
        <title>The sequence and de novo assembly of Takifugu bimaculatus genome using PacBio and Hi-C technologies.</title>
        <authorList>
            <person name="Xu P."/>
            <person name="Liu B."/>
            <person name="Zhou Z."/>
        </authorList>
    </citation>
    <scope>NUCLEOTIDE SEQUENCE [LARGE SCALE GENOMIC DNA]</scope>
    <source>
        <strain evidence="2">TB-2018</strain>
        <tissue evidence="2">Muscle</tissue>
    </source>
</reference>
<protein>
    <recommendedName>
        <fullName evidence="4">Leptin</fullName>
    </recommendedName>
</protein>
<comment type="caution">
    <text evidence="2">The sequence shown here is derived from an EMBL/GenBank/DDBJ whole genome shotgun (WGS) entry which is preliminary data.</text>
</comment>
<dbReference type="AlphaFoldDB" id="A0A4Z2C9H1"/>
<evidence type="ECO:0000313" key="2">
    <source>
        <dbReference type="EMBL" id="TNN00862.1"/>
    </source>
</evidence>
<dbReference type="Proteomes" id="UP000516260">
    <property type="component" value="Chromosome 12"/>
</dbReference>
<evidence type="ECO:0000256" key="1">
    <source>
        <dbReference type="SAM" id="SignalP"/>
    </source>
</evidence>
<feature type="signal peptide" evidence="1">
    <location>
        <begin position="1"/>
        <end position="19"/>
    </location>
</feature>
<evidence type="ECO:0008006" key="4">
    <source>
        <dbReference type="Google" id="ProtNLM"/>
    </source>
</evidence>
<accession>A0A4Z2C9H1</accession>
<dbReference type="Gene3D" id="1.20.1250.10">
    <property type="match status" value="1"/>
</dbReference>
<dbReference type="SMR" id="A0A4Z2C9H1"/>
<evidence type="ECO:0000313" key="3">
    <source>
        <dbReference type="Proteomes" id="UP000516260"/>
    </source>
</evidence>